<dbReference type="KEGG" id="soa:G3M56_006480"/>
<dbReference type="CDD" id="cd00158">
    <property type="entry name" value="RHOD"/>
    <property type="match status" value="1"/>
</dbReference>
<dbReference type="RefSeq" id="WP_164363004.1">
    <property type="nucleotide sequence ID" value="NZ_CP066776.1"/>
</dbReference>
<organism evidence="1 2">
    <name type="scientific">Sulfuriroseicoccus oceanibius</name>
    <dbReference type="NCBI Taxonomy" id="2707525"/>
    <lineage>
        <taxon>Bacteria</taxon>
        <taxon>Pseudomonadati</taxon>
        <taxon>Verrucomicrobiota</taxon>
        <taxon>Verrucomicrobiia</taxon>
        <taxon>Verrucomicrobiales</taxon>
        <taxon>Verrucomicrobiaceae</taxon>
        <taxon>Sulfuriroseicoccus</taxon>
    </lineage>
</organism>
<keyword evidence="2" id="KW-1185">Reference proteome</keyword>
<evidence type="ECO:0000313" key="1">
    <source>
        <dbReference type="EMBL" id="QQL46224.1"/>
    </source>
</evidence>
<dbReference type="EMBL" id="CP066776">
    <property type="protein sequence ID" value="QQL46224.1"/>
    <property type="molecule type" value="Genomic_DNA"/>
</dbReference>
<protein>
    <submittedName>
        <fullName evidence="1">Rhodanese-like domain-containing protein</fullName>
    </submittedName>
</protein>
<dbReference type="Pfam" id="PF00581">
    <property type="entry name" value="Rhodanese"/>
    <property type="match status" value="1"/>
</dbReference>
<gene>
    <name evidence="1" type="ORF">G3M56_006480</name>
</gene>
<accession>A0A6B3LB30</accession>
<name>A0A6B3LB30_9BACT</name>
<dbReference type="SMART" id="SM00450">
    <property type="entry name" value="RHOD"/>
    <property type="match status" value="1"/>
</dbReference>
<dbReference type="AlphaFoldDB" id="A0A6B3LB30"/>
<reference evidence="1 2" key="1">
    <citation type="submission" date="2020-12" db="EMBL/GenBank/DDBJ databases">
        <title>Sulforoseuscoccus oceanibium gen. nov., sp. nov., a representative of the phylum Verrucomicrobia with special cytoplasmic membrane, and proposal of Sulforoseuscoccusaceae fam. nov.</title>
        <authorList>
            <person name="Xi F."/>
        </authorList>
    </citation>
    <scope>NUCLEOTIDE SEQUENCE [LARGE SCALE GENOMIC DNA]</scope>
    <source>
        <strain evidence="1 2">T37</strain>
    </source>
</reference>
<dbReference type="Gene3D" id="3.40.250.10">
    <property type="entry name" value="Rhodanese-like domain"/>
    <property type="match status" value="1"/>
</dbReference>
<evidence type="ECO:0000313" key="2">
    <source>
        <dbReference type="Proteomes" id="UP000475117"/>
    </source>
</evidence>
<dbReference type="PROSITE" id="PS50206">
    <property type="entry name" value="RHODANESE_3"/>
    <property type="match status" value="1"/>
</dbReference>
<sequence>MYRFFIQVLIVTVLIGVASLVVKAVHPDGSTLDVGITEADLRDGEILVEEALKKAEENGVLWVDLRPRAEYADEHIDGAINVSVLEGDNLSQELFNLEMSGGVELDSTSVILYCASTECDESHRVLEELRELNLPIKTHVLAGGWPEYKRVMRTLEK</sequence>
<dbReference type="InterPro" id="IPR036873">
    <property type="entry name" value="Rhodanese-like_dom_sf"/>
</dbReference>
<dbReference type="SUPFAM" id="SSF52821">
    <property type="entry name" value="Rhodanese/Cell cycle control phosphatase"/>
    <property type="match status" value="1"/>
</dbReference>
<proteinExistence type="predicted"/>
<dbReference type="InterPro" id="IPR001763">
    <property type="entry name" value="Rhodanese-like_dom"/>
</dbReference>
<dbReference type="Proteomes" id="UP000475117">
    <property type="component" value="Chromosome"/>
</dbReference>